<evidence type="ECO:0000313" key="1">
    <source>
        <dbReference type="EMBL" id="CAH6720484.1"/>
    </source>
</evidence>
<evidence type="ECO:0000313" key="2">
    <source>
        <dbReference type="Proteomes" id="UP001152531"/>
    </source>
</evidence>
<reference evidence="1" key="1">
    <citation type="submission" date="2022-06" db="EMBL/GenBank/DDBJ databases">
        <authorList>
            <person name="Legras J.-L."/>
            <person name="Devillers H."/>
            <person name="Grondin C."/>
        </authorList>
    </citation>
    <scope>NUCLEOTIDE SEQUENCE</scope>
    <source>
        <strain evidence="1">CLIB 1444</strain>
    </source>
</reference>
<gene>
    <name evidence="1" type="ORF">CLIB1444_04S01090</name>
</gene>
<proteinExistence type="predicted"/>
<protein>
    <submittedName>
        <fullName evidence="1">Ribonuclease H</fullName>
    </submittedName>
</protein>
<sequence length="264" mass="29855">MPFYAVAKGRKVGIFHHWDQVKPLVNGFSGPKFKKFNTEAEANKFVEENSGEQTPREIHNTKRPRFESNLNLIYQEADLIPKKSIAPSLAGLKISRSADKYDIEEELPPEIYTDGAARGNGTMHTISGYGVFIGRNHTNISVSWRNCKKYAGSAYPTNQTLELLAIRHGLKLIESKKPPIIVIKTDSQFGINCLTKWSEGWKKKGWKKTDGKQVVHKDILIDCLDIMDRIKYSTNLQFEHIRGHQGHYGNEMADLLANLACDSP</sequence>
<dbReference type="EMBL" id="CALSDN010000004">
    <property type="protein sequence ID" value="CAH6720484.1"/>
    <property type="molecule type" value="Genomic_DNA"/>
</dbReference>
<accession>A0ACA9Y644</accession>
<name>A0ACA9Y644_9ASCO</name>
<keyword evidence="2" id="KW-1185">Reference proteome</keyword>
<dbReference type="Proteomes" id="UP001152531">
    <property type="component" value="Unassembled WGS sequence"/>
</dbReference>
<organism evidence="1 2">
    <name type="scientific">[Candida] jaroonii</name>
    <dbReference type="NCBI Taxonomy" id="467808"/>
    <lineage>
        <taxon>Eukaryota</taxon>
        <taxon>Fungi</taxon>
        <taxon>Dikarya</taxon>
        <taxon>Ascomycota</taxon>
        <taxon>Saccharomycotina</taxon>
        <taxon>Pichiomycetes</taxon>
        <taxon>Debaryomycetaceae</taxon>
        <taxon>Yamadazyma</taxon>
    </lineage>
</organism>
<comment type="caution">
    <text evidence="1">The sequence shown here is derived from an EMBL/GenBank/DDBJ whole genome shotgun (WGS) entry which is preliminary data.</text>
</comment>